<evidence type="ECO:0000313" key="1">
    <source>
        <dbReference type="EMBL" id="KAJ0216148.1"/>
    </source>
</evidence>
<keyword evidence="2" id="KW-1185">Reference proteome</keyword>
<comment type="caution">
    <text evidence="1">The sequence shown here is derived from an EMBL/GenBank/DDBJ whole genome shotgun (WGS) entry which is preliminary data.</text>
</comment>
<name>A0A9R1W299_LACSA</name>
<dbReference type="AlphaFoldDB" id="A0A9R1W299"/>
<reference evidence="1 2" key="1">
    <citation type="journal article" date="2017" name="Nat. Commun.">
        <title>Genome assembly with in vitro proximity ligation data and whole-genome triplication in lettuce.</title>
        <authorList>
            <person name="Reyes-Chin-Wo S."/>
            <person name="Wang Z."/>
            <person name="Yang X."/>
            <person name="Kozik A."/>
            <person name="Arikit S."/>
            <person name="Song C."/>
            <person name="Xia L."/>
            <person name="Froenicke L."/>
            <person name="Lavelle D.O."/>
            <person name="Truco M.J."/>
            <person name="Xia R."/>
            <person name="Zhu S."/>
            <person name="Xu C."/>
            <person name="Xu H."/>
            <person name="Xu X."/>
            <person name="Cox K."/>
            <person name="Korf I."/>
            <person name="Meyers B.C."/>
            <person name="Michelmore R.W."/>
        </authorList>
    </citation>
    <scope>NUCLEOTIDE SEQUENCE [LARGE SCALE GENOMIC DNA]</scope>
    <source>
        <strain evidence="2">cv. Salinas</strain>
        <tissue evidence="1">Seedlings</tissue>
    </source>
</reference>
<protein>
    <submittedName>
        <fullName evidence="1">Uncharacterized protein</fullName>
    </submittedName>
</protein>
<accession>A0A9R1W299</accession>
<gene>
    <name evidence="1" type="ORF">LSAT_V11C300103710</name>
</gene>
<evidence type="ECO:0000313" key="2">
    <source>
        <dbReference type="Proteomes" id="UP000235145"/>
    </source>
</evidence>
<sequence length="131" mass="14826">MGMIMIGGRSSWTSGVRRSSKIKRRQSREGGLLPCALYLLEVLCEYVICMSLNLIISLLVMQTSHLEALLEPIGARVRSYYVSQSGGAIPKDTFIAIAIREAFFRSWDLSWRSAQGLSFRTYADKTLVWSW</sequence>
<proteinExistence type="predicted"/>
<dbReference type="Proteomes" id="UP000235145">
    <property type="component" value="Unassembled WGS sequence"/>
</dbReference>
<organism evidence="1 2">
    <name type="scientific">Lactuca sativa</name>
    <name type="common">Garden lettuce</name>
    <dbReference type="NCBI Taxonomy" id="4236"/>
    <lineage>
        <taxon>Eukaryota</taxon>
        <taxon>Viridiplantae</taxon>
        <taxon>Streptophyta</taxon>
        <taxon>Embryophyta</taxon>
        <taxon>Tracheophyta</taxon>
        <taxon>Spermatophyta</taxon>
        <taxon>Magnoliopsida</taxon>
        <taxon>eudicotyledons</taxon>
        <taxon>Gunneridae</taxon>
        <taxon>Pentapetalae</taxon>
        <taxon>asterids</taxon>
        <taxon>campanulids</taxon>
        <taxon>Asterales</taxon>
        <taxon>Asteraceae</taxon>
        <taxon>Cichorioideae</taxon>
        <taxon>Cichorieae</taxon>
        <taxon>Lactucinae</taxon>
        <taxon>Lactuca</taxon>
    </lineage>
</organism>
<dbReference type="EMBL" id="NBSK02000003">
    <property type="protein sequence ID" value="KAJ0216148.1"/>
    <property type="molecule type" value="Genomic_DNA"/>
</dbReference>